<proteinExistence type="predicted"/>
<evidence type="ECO:0000313" key="3">
    <source>
        <dbReference type="Proteomes" id="UP000663844"/>
    </source>
</evidence>
<protein>
    <submittedName>
        <fullName evidence="2">Uncharacterized protein</fullName>
    </submittedName>
</protein>
<reference evidence="2" key="1">
    <citation type="submission" date="2021-02" db="EMBL/GenBank/DDBJ databases">
        <authorList>
            <person name="Nowell W R."/>
        </authorList>
    </citation>
    <scope>NUCLEOTIDE SEQUENCE</scope>
</reference>
<dbReference type="AlphaFoldDB" id="A0A819KVR8"/>
<dbReference type="Proteomes" id="UP000663845">
    <property type="component" value="Unassembled WGS sequence"/>
</dbReference>
<name>A0A819KVR8_9BILA</name>
<evidence type="ECO:0000313" key="2">
    <source>
        <dbReference type="EMBL" id="CAF3952479.1"/>
    </source>
</evidence>
<dbReference type="Proteomes" id="UP000663844">
    <property type="component" value="Unassembled WGS sequence"/>
</dbReference>
<comment type="caution">
    <text evidence="2">The sequence shown here is derived from an EMBL/GenBank/DDBJ whole genome shotgun (WGS) entry which is preliminary data.</text>
</comment>
<gene>
    <name evidence="1" type="ORF">JYZ213_LOCUS24337</name>
    <name evidence="2" type="ORF">OXD698_LOCUS26775</name>
</gene>
<evidence type="ECO:0000313" key="1">
    <source>
        <dbReference type="EMBL" id="CAF1155337.1"/>
    </source>
</evidence>
<dbReference type="EMBL" id="CAJNOG010000298">
    <property type="protein sequence ID" value="CAF1155337.1"/>
    <property type="molecule type" value="Genomic_DNA"/>
</dbReference>
<dbReference type="PRINTS" id="PR01217">
    <property type="entry name" value="PRICHEXTENSN"/>
</dbReference>
<sequence length="124" mass="13608">MIQAIFNAGVGQGMNPCCPMPRPQMCCPPPMPQPQMCCPPPMPQPQMCCPPMPQPQMFCPPPPPPVFCPPPPPVFCPPPPVFCPPPPPPPICVPVCCARQRMICDPCLGPRCITEYYQTMVRIQ</sequence>
<accession>A0A819KVR8</accession>
<dbReference type="EMBL" id="CAJOAZ010002703">
    <property type="protein sequence ID" value="CAF3952479.1"/>
    <property type="molecule type" value="Genomic_DNA"/>
</dbReference>
<organism evidence="2 3">
    <name type="scientific">Adineta steineri</name>
    <dbReference type="NCBI Taxonomy" id="433720"/>
    <lineage>
        <taxon>Eukaryota</taxon>
        <taxon>Metazoa</taxon>
        <taxon>Spiralia</taxon>
        <taxon>Gnathifera</taxon>
        <taxon>Rotifera</taxon>
        <taxon>Eurotatoria</taxon>
        <taxon>Bdelloidea</taxon>
        <taxon>Adinetida</taxon>
        <taxon>Adinetidae</taxon>
        <taxon>Adineta</taxon>
    </lineage>
</organism>